<dbReference type="PANTHER" id="PTHR23506:SF26">
    <property type="entry name" value="MFS-TYPE TRANSPORTER SLC18B1"/>
    <property type="match status" value="1"/>
</dbReference>
<dbReference type="InterPro" id="IPR050930">
    <property type="entry name" value="MFS_Vesicular_Transporter"/>
</dbReference>
<dbReference type="InterPro" id="IPR036259">
    <property type="entry name" value="MFS_trans_sf"/>
</dbReference>
<evidence type="ECO:0000259" key="7">
    <source>
        <dbReference type="PROSITE" id="PS50850"/>
    </source>
</evidence>
<feature type="domain" description="Major facilitator superfamily (MFS) profile" evidence="7">
    <location>
        <begin position="63"/>
        <end position="145"/>
    </location>
</feature>
<dbReference type="PROSITE" id="PS50850">
    <property type="entry name" value="MFS"/>
    <property type="match status" value="1"/>
</dbReference>
<dbReference type="EMBL" id="DS469662">
    <property type="protein sequence ID" value="EDO36779.1"/>
    <property type="molecule type" value="Genomic_DNA"/>
</dbReference>
<evidence type="ECO:0000256" key="6">
    <source>
        <dbReference type="SAM" id="Phobius"/>
    </source>
</evidence>
<dbReference type="InParanoid" id="A7SHR0"/>
<reference evidence="8 9" key="1">
    <citation type="journal article" date="2007" name="Science">
        <title>Sea anemone genome reveals ancestral eumetazoan gene repertoire and genomic organization.</title>
        <authorList>
            <person name="Putnam N.H."/>
            <person name="Srivastava M."/>
            <person name="Hellsten U."/>
            <person name="Dirks B."/>
            <person name="Chapman J."/>
            <person name="Salamov A."/>
            <person name="Terry A."/>
            <person name="Shapiro H."/>
            <person name="Lindquist E."/>
            <person name="Kapitonov V.V."/>
            <person name="Jurka J."/>
            <person name="Genikhovich G."/>
            <person name="Grigoriev I.V."/>
            <person name="Lucas S.M."/>
            <person name="Steele R.E."/>
            <person name="Finnerty J.R."/>
            <person name="Technau U."/>
            <person name="Martindale M.Q."/>
            <person name="Rokhsar D.S."/>
        </authorList>
    </citation>
    <scope>NUCLEOTIDE SEQUENCE [LARGE SCALE GENOMIC DNA]</scope>
    <source>
        <strain evidence="9">CH2 X CH6</strain>
    </source>
</reference>
<evidence type="ECO:0000256" key="4">
    <source>
        <dbReference type="ARBA" id="ARBA00022989"/>
    </source>
</evidence>
<dbReference type="STRING" id="45351.A7SHR0"/>
<keyword evidence="3 6" id="KW-0812">Transmembrane</keyword>
<dbReference type="InterPro" id="IPR020846">
    <property type="entry name" value="MFS_dom"/>
</dbReference>
<dbReference type="SUPFAM" id="SSF103473">
    <property type="entry name" value="MFS general substrate transporter"/>
    <property type="match status" value="1"/>
</dbReference>
<evidence type="ECO:0000313" key="8">
    <source>
        <dbReference type="EMBL" id="EDO36779.1"/>
    </source>
</evidence>
<evidence type="ECO:0000256" key="1">
    <source>
        <dbReference type="ARBA" id="ARBA00004141"/>
    </source>
</evidence>
<dbReference type="GO" id="GO:0022857">
    <property type="term" value="F:transmembrane transporter activity"/>
    <property type="evidence" value="ECO:0007669"/>
    <property type="project" value="InterPro"/>
</dbReference>
<keyword evidence="4 6" id="KW-1133">Transmembrane helix</keyword>
<gene>
    <name evidence="8" type="ORF">NEMVEDRAFT_v1g212461</name>
</gene>
<evidence type="ECO:0000256" key="2">
    <source>
        <dbReference type="ARBA" id="ARBA00022448"/>
    </source>
</evidence>
<keyword evidence="2" id="KW-0813">Transport</keyword>
<dbReference type="HOGENOM" id="CLU_1789132_0_0_1"/>
<dbReference type="PhylomeDB" id="A7SHR0"/>
<dbReference type="GO" id="GO:0016020">
    <property type="term" value="C:membrane"/>
    <property type="evidence" value="ECO:0007669"/>
    <property type="project" value="UniProtKB-SubCell"/>
</dbReference>
<accession>A7SHR0</accession>
<keyword evidence="5 6" id="KW-0472">Membrane</keyword>
<keyword evidence="9" id="KW-1185">Reference proteome</keyword>
<name>A7SHR0_NEMVE</name>
<comment type="subcellular location">
    <subcellularLocation>
        <location evidence="1">Membrane</location>
        <topology evidence="1">Multi-pass membrane protein</topology>
    </subcellularLocation>
</comment>
<feature type="transmembrane region" description="Helical" evidence="6">
    <location>
        <begin position="101"/>
        <end position="123"/>
    </location>
</feature>
<feature type="transmembrane region" description="Helical" evidence="6">
    <location>
        <begin position="69"/>
        <end position="89"/>
    </location>
</feature>
<protein>
    <recommendedName>
        <fullName evidence="7">Major facilitator superfamily (MFS) profile domain-containing protein</fullName>
    </recommendedName>
</protein>
<dbReference type="Proteomes" id="UP000001593">
    <property type="component" value="Unassembled WGS sequence"/>
</dbReference>
<evidence type="ECO:0000256" key="3">
    <source>
        <dbReference type="ARBA" id="ARBA00022692"/>
    </source>
</evidence>
<sequence>MDSPEDPYIAPLASGELEINRVDLGKVGLKMEEMVPLDLSDEPRKPSRLRLFKCPVIGLKMLLLAEMSVVLFFNFASFSILATFFPNVALDRGADRTQIGLIFGAYPAIAFPASLVYGALIPLIGTEKLLLAGIFTNGITVVLFG</sequence>
<evidence type="ECO:0000313" key="9">
    <source>
        <dbReference type="Proteomes" id="UP000001593"/>
    </source>
</evidence>
<dbReference type="PANTHER" id="PTHR23506">
    <property type="entry name" value="GH10249P"/>
    <property type="match status" value="1"/>
</dbReference>
<dbReference type="AlphaFoldDB" id="A7SHR0"/>
<evidence type="ECO:0000256" key="5">
    <source>
        <dbReference type="ARBA" id="ARBA00023136"/>
    </source>
</evidence>
<organism evidence="8 9">
    <name type="scientific">Nematostella vectensis</name>
    <name type="common">Starlet sea anemone</name>
    <dbReference type="NCBI Taxonomy" id="45351"/>
    <lineage>
        <taxon>Eukaryota</taxon>
        <taxon>Metazoa</taxon>
        <taxon>Cnidaria</taxon>
        <taxon>Anthozoa</taxon>
        <taxon>Hexacorallia</taxon>
        <taxon>Actiniaria</taxon>
        <taxon>Edwardsiidae</taxon>
        <taxon>Nematostella</taxon>
    </lineage>
</organism>
<dbReference type="Gene3D" id="1.20.1250.20">
    <property type="entry name" value="MFS general substrate transporter like domains"/>
    <property type="match status" value="1"/>
</dbReference>
<proteinExistence type="predicted"/>